<evidence type="ECO:0000256" key="1">
    <source>
        <dbReference type="SAM" id="MobiDB-lite"/>
    </source>
</evidence>
<dbReference type="PANTHER" id="PTHR15492">
    <property type="entry name" value="CYCLIN D1-BINDING PROTEIN 1"/>
    <property type="match status" value="1"/>
</dbReference>
<evidence type="ECO:0000259" key="2">
    <source>
        <dbReference type="Pfam" id="PF20936"/>
    </source>
</evidence>
<name>A0A673YL34_SALTR</name>
<reference evidence="3" key="2">
    <citation type="submission" date="2025-09" db="UniProtKB">
        <authorList>
            <consortium name="Ensembl"/>
        </authorList>
    </citation>
    <scope>IDENTIFICATION</scope>
</reference>
<gene>
    <name evidence="3" type="primary">ccndbp1</name>
</gene>
<organism evidence="3 4">
    <name type="scientific">Salmo trutta</name>
    <name type="common">Brown trout</name>
    <dbReference type="NCBI Taxonomy" id="8032"/>
    <lineage>
        <taxon>Eukaryota</taxon>
        <taxon>Metazoa</taxon>
        <taxon>Chordata</taxon>
        <taxon>Craniata</taxon>
        <taxon>Vertebrata</taxon>
        <taxon>Euteleostomi</taxon>
        <taxon>Actinopterygii</taxon>
        <taxon>Neopterygii</taxon>
        <taxon>Teleostei</taxon>
        <taxon>Protacanthopterygii</taxon>
        <taxon>Salmoniformes</taxon>
        <taxon>Salmonidae</taxon>
        <taxon>Salmoninae</taxon>
        <taxon>Salmo</taxon>
    </lineage>
</organism>
<dbReference type="PANTHER" id="PTHR15492:SF1">
    <property type="entry name" value="CYCLIN-D1-BINDING PROTEIN 1"/>
    <property type="match status" value="1"/>
</dbReference>
<proteinExistence type="predicted"/>
<dbReference type="GO" id="GO:0005634">
    <property type="term" value="C:nucleus"/>
    <property type="evidence" value="ECO:0007669"/>
    <property type="project" value="TreeGrafter"/>
</dbReference>
<dbReference type="AlphaFoldDB" id="A0A673YL34"/>
<dbReference type="Ensembl" id="ENSSTUT00000036925.1">
    <property type="protein sequence ID" value="ENSSTUP00000035333.1"/>
    <property type="gene ID" value="ENSSTUG00000015058.1"/>
</dbReference>
<dbReference type="FunFam" id="1.20.1410.10:FF:000005">
    <property type="entry name" value="cyclin-D1-binding protein 1"/>
    <property type="match status" value="1"/>
</dbReference>
<evidence type="ECO:0000313" key="3">
    <source>
        <dbReference type="Ensembl" id="ENSSTUP00000035333.1"/>
    </source>
</evidence>
<accession>A0A673YL34</accession>
<dbReference type="Gene3D" id="1.20.1410.10">
    <property type="entry name" value="I/LWEQ domain"/>
    <property type="match status" value="1"/>
</dbReference>
<sequence length="238" mass="26397">MALCNWWTSSSVPHYKVYHRNSSNLQVGYGQRVTSLHTYQERFALLNAALSLHVQKNNREAVLGVLASYIGVVKDAIEEMEQAQGESQDPFSDVLDDEDQDSRGNQDTYWSEEDRQLMAPCQGLMKASAACLRKLLSAVKANGNVSMPETVAQLDDLADIAKEISPSVDDLVLSLYPPMDYSGVDQNACKLTLVLKKVLDIIRVSHVCLEADLNWVQFLNGALDHNLQKIKALIQGSS</sequence>
<evidence type="ECO:0000313" key="4">
    <source>
        <dbReference type="Proteomes" id="UP000472277"/>
    </source>
</evidence>
<dbReference type="InterPro" id="IPR026907">
    <property type="entry name" value="GCIP-like"/>
</dbReference>
<feature type="domain" description="Cyclin-D1-binding protein 1-like C-terminal" evidence="2">
    <location>
        <begin position="95"/>
        <end position="199"/>
    </location>
</feature>
<dbReference type="InterPro" id="IPR049318">
    <property type="entry name" value="GCIP_C"/>
</dbReference>
<protein>
    <submittedName>
        <fullName evidence="3">Cyclin D-type binding-protein 1</fullName>
    </submittedName>
</protein>
<feature type="region of interest" description="Disordered" evidence="1">
    <location>
        <begin position="81"/>
        <end position="112"/>
    </location>
</feature>
<reference evidence="3" key="1">
    <citation type="submission" date="2025-08" db="UniProtKB">
        <authorList>
            <consortium name="Ensembl"/>
        </authorList>
    </citation>
    <scope>IDENTIFICATION</scope>
</reference>
<keyword evidence="4" id="KW-1185">Reference proteome</keyword>
<dbReference type="GeneTree" id="ENSGT00390000018016"/>
<dbReference type="Pfam" id="PF20936">
    <property type="entry name" value="GCIP_C"/>
    <property type="match status" value="1"/>
</dbReference>
<dbReference type="Proteomes" id="UP000472277">
    <property type="component" value="Chromosome 14"/>
</dbReference>